<feature type="compositionally biased region" description="Low complexity" evidence="1">
    <location>
        <begin position="65"/>
        <end position="76"/>
    </location>
</feature>
<feature type="compositionally biased region" description="Basic and acidic residues" evidence="1">
    <location>
        <begin position="13"/>
        <end position="26"/>
    </location>
</feature>
<dbReference type="EMBL" id="BNDX01000002">
    <property type="protein sequence ID" value="GHI29227.1"/>
    <property type="molecule type" value="Genomic_DNA"/>
</dbReference>
<gene>
    <name evidence="2" type="ORF">Sdagh_09570</name>
</gene>
<sequence length="82" mass="8024">MRLPGVREAQAGQKDEQGGAERDPEHAVPSGRAGRAVVALTSSSRALDGTATLRVVPSSTTRNVPPAGGSSAFPGSAGAGAG</sequence>
<feature type="region of interest" description="Disordered" evidence="1">
    <location>
        <begin position="1"/>
        <end position="37"/>
    </location>
</feature>
<organism evidence="2 3">
    <name type="scientific">Streptomyces daghestanicus</name>
    <dbReference type="NCBI Taxonomy" id="66885"/>
    <lineage>
        <taxon>Bacteria</taxon>
        <taxon>Bacillati</taxon>
        <taxon>Actinomycetota</taxon>
        <taxon>Actinomycetes</taxon>
        <taxon>Kitasatosporales</taxon>
        <taxon>Streptomycetaceae</taxon>
        <taxon>Streptomyces</taxon>
    </lineage>
</organism>
<comment type="caution">
    <text evidence="2">The sequence shown here is derived from an EMBL/GenBank/DDBJ whole genome shotgun (WGS) entry which is preliminary data.</text>
</comment>
<keyword evidence="3" id="KW-1185">Reference proteome</keyword>
<reference evidence="2" key="1">
    <citation type="submission" date="2024-05" db="EMBL/GenBank/DDBJ databases">
        <title>Whole genome shotgun sequence of Streptomyces daghestanicus NBRC 12762.</title>
        <authorList>
            <person name="Komaki H."/>
            <person name="Tamura T."/>
        </authorList>
    </citation>
    <scope>NUCLEOTIDE SEQUENCE</scope>
    <source>
        <strain evidence="2">NBRC 12762</strain>
    </source>
</reference>
<dbReference type="Proteomes" id="UP001052655">
    <property type="component" value="Unassembled WGS sequence"/>
</dbReference>
<evidence type="ECO:0000313" key="3">
    <source>
        <dbReference type="Proteomes" id="UP001052655"/>
    </source>
</evidence>
<proteinExistence type="predicted"/>
<evidence type="ECO:0000313" key="2">
    <source>
        <dbReference type="EMBL" id="GHI29227.1"/>
    </source>
</evidence>
<accession>A0ABQ3PW29</accession>
<protein>
    <submittedName>
        <fullName evidence="2">Uncharacterized protein</fullName>
    </submittedName>
</protein>
<feature type="region of interest" description="Disordered" evidence="1">
    <location>
        <begin position="56"/>
        <end position="82"/>
    </location>
</feature>
<name>A0ABQ3PW29_9ACTN</name>
<evidence type="ECO:0000256" key="1">
    <source>
        <dbReference type="SAM" id="MobiDB-lite"/>
    </source>
</evidence>
<dbReference type="RefSeq" id="WP_190077801.1">
    <property type="nucleotide sequence ID" value="NZ_BMTC01000019.1"/>
</dbReference>